<reference evidence="2" key="1">
    <citation type="journal article" date="2023" name="Nat. Commun.">
        <title>Diploid and tetraploid genomes of Acorus and the evolution of monocots.</title>
        <authorList>
            <person name="Ma L."/>
            <person name="Liu K.W."/>
            <person name="Li Z."/>
            <person name="Hsiao Y.Y."/>
            <person name="Qi Y."/>
            <person name="Fu T."/>
            <person name="Tang G.D."/>
            <person name="Zhang D."/>
            <person name="Sun W.H."/>
            <person name="Liu D.K."/>
            <person name="Li Y."/>
            <person name="Chen G.Z."/>
            <person name="Liu X.D."/>
            <person name="Liao X.Y."/>
            <person name="Jiang Y.T."/>
            <person name="Yu X."/>
            <person name="Hao Y."/>
            <person name="Huang J."/>
            <person name="Zhao X.W."/>
            <person name="Ke S."/>
            <person name="Chen Y.Y."/>
            <person name="Wu W.L."/>
            <person name="Hsu J.L."/>
            <person name="Lin Y.F."/>
            <person name="Huang M.D."/>
            <person name="Li C.Y."/>
            <person name="Huang L."/>
            <person name="Wang Z.W."/>
            <person name="Zhao X."/>
            <person name="Zhong W.Y."/>
            <person name="Peng D.H."/>
            <person name="Ahmad S."/>
            <person name="Lan S."/>
            <person name="Zhang J.S."/>
            <person name="Tsai W.C."/>
            <person name="Van de Peer Y."/>
            <person name="Liu Z.J."/>
        </authorList>
    </citation>
    <scope>NUCLEOTIDE SEQUENCE</scope>
    <source>
        <strain evidence="2">SCP</strain>
    </source>
</reference>
<gene>
    <name evidence="2" type="ORF">QJS04_geneDACA022520</name>
</gene>
<accession>A0AAV9A7U5</accession>
<name>A0AAV9A7U5_ACOGR</name>
<evidence type="ECO:0000313" key="2">
    <source>
        <dbReference type="EMBL" id="KAK1260193.1"/>
    </source>
</evidence>
<feature type="compositionally biased region" description="Polar residues" evidence="1">
    <location>
        <begin position="167"/>
        <end position="189"/>
    </location>
</feature>
<dbReference type="AlphaFoldDB" id="A0AAV9A7U5"/>
<dbReference type="Proteomes" id="UP001179952">
    <property type="component" value="Unassembled WGS sequence"/>
</dbReference>
<organism evidence="2 3">
    <name type="scientific">Acorus gramineus</name>
    <name type="common">Dwarf sweet flag</name>
    <dbReference type="NCBI Taxonomy" id="55184"/>
    <lineage>
        <taxon>Eukaryota</taxon>
        <taxon>Viridiplantae</taxon>
        <taxon>Streptophyta</taxon>
        <taxon>Embryophyta</taxon>
        <taxon>Tracheophyta</taxon>
        <taxon>Spermatophyta</taxon>
        <taxon>Magnoliopsida</taxon>
        <taxon>Liliopsida</taxon>
        <taxon>Acoraceae</taxon>
        <taxon>Acorus</taxon>
    </lineage>
</organism>
<keyword evidence="3" id="KW-1185">Reference proteome</keyword>
<comment type="caution">
    <text evidence="2">The sequence shown here is derived from an EMBL/GenBank/DDBJ whole genome shotgun (WGS) entry which is preliminary data.</text>
</comment>
<dbReference type="EMBL" id="JAUJYN010000011">
    <property type="protein sequence ID" value="KAK1260193.1"/>
    <property type="molecule type" value="Genomic_DNA"/>
</dbReference>
<reference evidence="2" key="2">
    <citation type="submission" date="2023-06" db="EMBL/GenBank/DDBJ databases">
        <authorList>
            <person name="Ma L."/>
            <person name="Liu K.-W."/>
            <person name="Li Z."/>
            <person name="Hsiao Y.-Y."/>
            <person name="Qi Y."/>
            <person name="Fu T."/>
            <person name="Tang G."/>
            <person name="Zhang D."/>
            <person name="Sun W.-H."/>
            <person name="Liu D.-K."/>
            <person name="Li Y."/>
            <person name="Chen G.-Z."/>
            <person name="Liu X.-D."/>
            <person name="Liao X.-Y."/>
            <person name="Jiang Y.-T."/>
            <person name="Yu X."/>
            <person name="Hao Y."/>
            <person name="Huang J."/>
            <person name="Zhao X.-W."/>
            <person name="Ke S."/>
            <person name="Chen Y.-Y."/>
            <person name="Wu W.-L."/>
            <person name="Hsu J.-L."/>
            <person name="Lin Y.-F."/>
            <person name="Huang M.-D."/>
            <person name="Li C.-Y."/>
            <person name="Huang L."/>
            <person name="Wang Z.-W."/>
            <person name="Zhao X."/>
            <person name="Zhong W.-Y."/>
            <person name="Peng D.-H."/>
            <person name="Ahmad S."/>
            <person name="Lan S."/>
            <person name="Zhang J.-S."/>
            <person name="Tsai W.-C."/>
            <person name="Van De Peer Y."/>
            <person name="Liu Z.-J."/>
        </authorList>
    </citation>
    <scope>NUCLEOTIDE SEQUENCE</scope>
    <source>
        <strain evidence="2">SCP</strain>
        <tissue evidence="2">Leaves</tissue>
    </source>
</reference>
<feature type="region of interest" description="Disordered" evidence="1">
    <location>
        <begin position="48"/>
        <end position="90"/>
    </location>
</feature>
<protein>
    <submittedName>
        <fullName evidence="2">NAC transcription factor 25</fullName>
    </submittedName>
</protein>
<feature type="region of interest" description="Disordered" evidence="1">
    <location>
        <begin position="152"/>
        <end position="189"/>
    </location>
</feature>
<feature type="compositionally biased region" description="Polar residues" evidence="1">
    <location>
        <begin position="68"/>
        <end position="90"/>
    </location>
</feature>
<sequence>MKNIFVIFVTVLIEYDDTIFVLKFFFFFFFWQLDDWVLCRIYRKNNAQRPTDQREDSMGDMLLPPPAINNTGQPTNSKPHTADKSNTGATTHYNALLDNDETFFQDLLTDGNNPMPTTTTTTTNNNKLHLPTVPLPLKRTIPWISTYWTDDDTSTGAPTKRFHNDDNSNTNGGALLNQQPQSSTVNHHSLINSVGDGLFRQPYQLSSSMNWSS</sequence>
<proteinExistence type="predicted"/>
<evidence type="ECO:0000313" key="3">
    <source>
        <dbReference type="Proteomes" id="UP001179952"/>
    </source>
</evidence>
<evidence type="ECO:0000256" key="1">
    <source>
        <dbReference type="SAM" id="MobiDB-lite"/>
    </source>
</evidence>